<evidence type="ECO:0000313" key="1">
    <source>
        <dbReference type="EMBL" id="TRZ04224.1"/>
    </source>
</evidence>
<dbReference type="AlphaFoldDB" id="A0A553RPW0"/>
<dbReference type="Proteomes" id="UP000316079">
    <property type="component" value="Unassembled WGS sequence"/>
</dbReference>
<gene>
    <name evidence="1" type="ORF">DNTS_029917</name>
</gene>
<reference evidence="1 2" key="1">
    <citation type="journal article" date="2019" name="Sci. Data">
        <title>Hybrid genome assembly and annotation of Danionella translucida.</title>
        <authorList>
            <person name="Kadobianskyi M."/>
            <person name="Schulze L."/>
            <person name="Schuelke M."/>
            <person name="Judkewitz B."/>
        </authorList>
    </citation>
    <scope>NUCLEOTIDE SEQUENCE [LARGE SCALE GENOMIC DNA]</scope>
    <source>
        <strain evidence="1 2">Bolton</strain>
    </source>
</reference>
<organism evidence="1 2">
    <name type="scientific">Danionella cerebrum</name>
    <dbReference type="NCBI Taxonomy" id="2873325"/>
    <lineage>
        <taxon>Eukaryota</taxon>
        <taxon>Metazoa</taxon>
        <taxon>Chordata</taxon>
        <taxon>Craniata</taxon>
        <taxon>Vertebrata</taxon>
        <taxon>Euteleostomi</taxon>
        <taxon>Actinopterygii</taxon>
        <taxon>Neopterygii</taxon>
        <taxon>Teleostei</taxon>
        <taxon>Ostariophysi</taxon>
        <taxon>Cypriniformes</taxon>
        <taxon>Danionidae</taxon>
        <taxon>Danioninae</taxon>
        <taxon>Danionella</taxon>
    </lineage>
</organism>
<comment type="caution">
    <text evidence="1">The sequence shown here is derived from an EMBL/GenBank/DDBJ whole genome shotgun (WGS) entry which is preliminary data.</text>
</comment>
<accession>A0A553RPW0</accession>
<dbReference type="STRING" id="623744.A0A553RPW0"/>
<dbReference type="OrthoDB" id="8947657at2759"/>
<keyword evidence="2" id="KW-1185">Reference proteome</keyword>
<dbReference type="EMBL" id="SRMA01000856">
    <property type="protein sequence ID" value="TRZ04224.1"/>
    <property type="molecule type" value="Genomic_DNA"/>
</dbReference>
<name>A0A553RPW0_9TELE</name>
<proteinExistence type="predicted"/>
<sequence>MCNETASDCAKSSESNELEKDEKVNFLSVGIYWLRILFLKTVAFNVTVTFNKEDKKEEHQ</sequence>
<evidence type="ECO:0000313" key="2">
    <source>
        <dbReference type="Proteomes" id="UP000316079"/>
    </source>
</evidence>
<protein>
    <submittedName>
        <fullName evidence="1">Uncharacterized protein</fullName>
    </submittedName>
</protein>